<dbReference type="Proteomes" id="UP001168620">
    <property type="component" value="Unassembled WGS sequence"/>
</dbReference>
<dbReference type="InterPro" id="IPR057746">
    <property type="entry name" value="CpnT-like_N"/>
</dbReference>
<evidence type="ECO:0000313" key="3">
    <source>
        <dbReference type="Proteomes" id="UP001168620"/>
    </source>
</evidence>
<name>A0ABT8FF46_9ACTN</name>
<evidence type="ECO:0000259" key="1">
    <source>
        <dbReference type="Pfam" id="PF25547"/>
    </source>
</evidence>
<sequence>MTVTVDAAGFDTAAEAFATANGVVAQFYGGLTSALAGYGSMAGDDQTSDEFARDYDTAAAEAVGAAQELVGALAGMARLTAATGANHRGANASSVYGADPPVYDGDQHDALPDTTVSVSSYTPPSAVGGDDPDTPQFWDMITDYLEGWTWPGADTGKLREAAGVWRQFGSNVERQTTAYLDSALGQLRAQRSPEVELAAGVTEDLRLQVQQLALHCEDIATACEDYATQVEAVRETVRGIMRDLAIEIGATAVVAGIASIFSGGAAAGGGAAVAGWRLSSAARKVIAAFSAMKAAVRGAAVAKLVRVAQKVPVLRGRLRRISEASNRARHERFVSELRAAMEKPSVRDPRLSGLMDELYRDGASVGSGSTAAAVRHELATGLPVGGKFHTEKAENMITALERWLRNNPEATPGDRAAAENVIRDMRDALAGR</sequence>
<comment type="caution">
    <text evidence="2">The sequence shown here is derived from an EMBL/GenBank/DDBJ whole genome shotgun (WGS) entry which is preliminary data.</text>
</comment>
<reference evidence="2" key="1">
    <citation type="submission" date="2023-06" db="EMBL/GenBank/DDBJ databases">
        <title>Draft genome sequence of Nocardioides sp. SOB77.</title>
        <authorList>
            <person name="Zhang G."/>
        </authorList>
    </citation>
    <scope>NUCLEOTIDE SEQUENCE</scope>
    <source>
        <strain evidence="2">SOB77</strain>
    </source>
</reference>
<dbReference type="Pfam" id="PF25547">
    <property type="entry name" value="WXG100_2"/>
    <property type="match status" value="1"/>
</dbReference>
<gene>
    <name evidence="2" type="ORF">QWY28_10195</name>
</gene>
<dbReference type="EMBL" id="JAUHJQ010000003">
    <property type="protein sequence ID" value="MDN4173313.1"/>
    <property type="molecule type" value="Genomic_DNA"/>
</dbReference>
<dbReference type="RefSeq" id="WP_300952419.1">
    <property type="nucleotide sequence ID" value="NZ_JAUHJQ010000003.1"/>
</dbReference>
<keyword evidence="3" id="KW-1185">Reference proteome</keyword>
<evidence type="ECO:0000313" key="2">
    <source>
        <dbReference type="EMBL" id="MDN4173313.1"/>
    </source>
</evidence>
<organism evidence="2 3">
    <name type="scientific">Nocardioides oceani</name>
    <dbReference type="NCBI Taxonomy" id="3058369"/>
    <lineage>
        <taxon>Bacteria</taxon>
        <taxon>Bacillati</taxon>
        <taxon>Actinomycetota</taxon>
        <taxon>Actinomycetes</taxon>
        <taxon>Propionibacteriales</taxon>
        <taxon>Nocardioidaceae</taxon>
        <taxon>Nocardioides</taxon>
    </lineage>
</organism>
<accession>A0ABT8FF46</accession>
<protein>
    <recommendedName>
        <fullName evidence="1">Outer membrane channel protein CpnT-like N-terminal domain-containing protein</fullName>
    </recommendedName>
</protein>
<proteinExistence type="predicted"/>
<feature type="domain" description="Outer membrane channel protein CpnT-like N-terminal" evidence="1">
    <location>
        <begin position="134"/>
        <end position="267"/>
    </location>
</feature>